<protein>
    <submittedName>
        <fullName evidence="2">LysM domain-containing protein</fullName>
    </submittedName>
</protein>
<evidence type="ECO:0000313" key="1">
    <source>
        <dbReference type="Proteomes" id="UP000095286"/>
    </source>
</evidence>
<name>A0AC35TRS4_9BILA</name>
<organism evidence="1 2">
    <name type="scientific">Rhabditophanes sp. KR3021</name>
    <dbReference type="NCBI Taxonomy" id="114890"/>
    <lineage>
        <taxon>Eukaryota</taxon>
        <taxon>Metazoa</taxon>
        <taxon>Ecdysozoa</taxon>
        <taxon>Nematoda</taxon>
        <taxon>Chromadorea</taxon>
        <taxon>Rhabditida</taxon>
        <taxon>Tylenchina</taxon>
        <taxon>Panagrolaimomorpha</taxon>
        <taxon>Strongyloidoidea</taxon>
        <taxon>Alloionematidae</taxon>
        <taxon>Rhabditophanes</taxon>
    </lineage>
</organism>
<dbReference type="Proteomes" id="UP000095286">
    <property type="component" value="Unplaced"/>
</dbReference>
<proteinExistence type="predicted"/>
<accession>A0AC35TRS4</accession>
<evidence type="ECO:0000313" key="2">
    <source>
        <dbReference type="WBParaSite" id="RSKR_0000382900.1"/>
    </source>
</evidence>
<sequence length="217" mass="24923">MFTNNSSYTRLHNEDGNGFELRRKNSSSSSKVDTNIVFLDKVIHPEDTLNKISLKYHIPAADIKRANNILNDQEIYALKNIKIPVTELKRDFLIKEFGQEFGNIYCNAERPPKQLIHTNDNDRDESVERIFAKTDSAVSHIRETFPAPVIEGDNHHFINASSPDSSTKEIFFVLLVVVLMFMLIPLLLTYIVEEGHIEHQSDILHHHGSHENKYVSN</sequence>
<reference evidence="2" key="1">
    <citation type="submission" date="2016-11" db="UniProtKB">
        <authorList>
            <consortium name="WormBaseParasite"/>
        </authorList>
    </citation>
    <scope>IDENTIFICATION</scope>
    <source>
        <strain evidence="2">KR3021</strain>
    </source>
</reference>
<dbReference type="WBParaSite" id="RSKR_0000382900.1">
    <property type="protein sequence ID" value="RSKR_0000382900.1"/>
    <property type="gene ID" value="RSKR_0000382900"/>
</dbReference>